<dbReference type="RefSeq" id="WP_060794902.1">
    <property type="nucleotide sequence ID" value="NZ_KQ956181.1"/>
</dbReference>
<evidence type="ECO:0000256" key="1">
    <source>
        <dbReference type="SAM" id="Coils"/>
    </source>
</evidence>
<proteinExistence type="predicted"/>
<dbReference type="EMBL" id="LRPU01000035">
    <property type="protein sequence ID" value="KXA13386.1"/>
    <property type="molecule type" value="Genomic_DNA"/>
</dbReference>
<name>A0A133NAQ9_CLOPF</name>
<organism evidence="2 3">
    <name type="scientific">Clostridium perfringens</name>
    <dbReference type="NCBI Taxonomy" id="1502"/>
    <lineage>
        <taxon>Bacteria</taxon>
        <taxon>Bacillati</taxon>
        <taxon>Bacillota</taxon>
        <taxon>Clostridia</taxon>
        <taxon>Eubacteriales</taxon>
        <taxon>Clostridiaceae</taxon>
        <taxon>Clostridium</taxon>
    </lineage>
</organism>
<comment type="caution">
    <text evidence="2">The sequence shown here is derived from an EMBL/GenBank/DDBJ whole genome shotgun (WGS) entry which is preliminary data.</text>
</comment>
<sequence length="163" mass="19532">MSYTKNDMNMYVGKYRVVCEFCRETLKPCKEDNYIYCSNKGQIYRFNDEVLVYYREGKNIAKLMIKNILEKGIEVISDNSTRDDIMFKFYEKDIDKIAKIVRARTVGANIKPTSKRNLKLFKWFNDNEDFYIEKGLYSKQIELSEAEREELRNRMIKTMENMA</sequence>
<keyword evidence="1" id="KW-0175">Coiled coil</keyword>
<dbReference type="AlphaFoldDB" id="A0A133NAQ9"/>
<dbReference type="PATRIC" id="fig|1502.174.peg.858"/>
<accession>A0A133NAQ9</accession>
<evidence type="ECO:0000313" key="2">
    <source>
        <dbReference type="EMBL" id="KXA13386.1"/>
    </source>
</evidence>
<evidence type="ECO:0000313" key="3">
    <source>
        <dbReference type="Proteomes" id="UP000070646"/>
    </source>
</evidence>
<dbReference type="Proteomes" id="UP000070646">
    <property type="component" value="Unassembled WGS sequence"/>
</dbReference>
<reference evidence="2 3" key="1">
    <citation type="submission" date="2016-01" db="EMBL/GenBank/DDBJ databases">
        <authorList>
            <person name="Oliw E.H."/>
        </authorList>
    </citation>
    <scope>NUCLEOTIDE SEQUENCE [LARGE SCALE GENOMIC DNA]</scope>
    <source>
        <strain evidence="2 3">MJR7757A</strain>
    </source>
</reference>
<gene>
    <name evidence="2" type="ORF">HMPREF3222_00848</name>
</gene>
<feature type="coiled-coil region" evidence="1">
    <location>
        <begin position="134"/>
        <end position="161"/>
    </location>
</feature>
<protein>
    <submittedName>
        <fullName evidence="2">Uncharacterized protein</fullName>
    </submittedName>
</protein>